<dbReference type="EMBL" id="BIFT01000002">
    <property type="protein sequence ID" value="GCE31078.1"/>
    <property type="molecule type" value="Genomic_DNA"/>
</dbReference>
<name>A0A402BI47_9CHLR</name>
<dbReference type="GO" id="GO:0020037">
    <property type="term" value="F:heme binding"/>
    <property type="evidence" value="ECO:0007669"/>
    <property type="project" value="InterPro"/>
</dbReference>
<dbReference type="AlphaFoldDB" id="A0A402BI47"/>
<comment type="similarity">
    <text evidence="1 7">Belongs to the cytochrome P450 family.</text>
</comment>
<gene>
    <name evidence="8" type="primary">yjiB_3</name>
    <name evidence="8" type="ORF">KDA_65620</name>
</gene>
<evidence type="ECO:0000256" key="3">
    <source>
        <dbReference type="ARBA" id="ARBA00022723"/>
    </source>
</evidence>
<dbReference type="FunFam" id="1.10.630.10:FF:000018">
    <property type="entry name" value="Cytochrome P450 monooxygenase"/>
    <property type="match status" value="1"/>
</dbReference>
<evidence type="ECO:0000256" key="5">
    <source>
        <dbReference type="ARBA" id="ARBA00023004"/>
    </source>
</evidence>
<evidence type="ECO:0000313" key="8">
    <source>
        <dbReference type="EMBL" id="GCE31078.1"/>
    </source>
</evidence>
<proteinExistence type="inferred from homology"/>
<keyword evidence="2 7" id="KW-0349">Heme</keyword>
<dbReference type="OrthoDB" id="9801155at2"/>
<dbReference type="InterPro" id="IPR036396">
    <property type="entry name" value="Cyt_P450_sf"/>
</dbReference>
<evidence type="ECO:0000256" key="1">
    <source>
        <dbReference type="ARBA" id="ARBA00010617"/>
    </source>
</evidence>
<evidence type="ECO:0000256" key="7">
    <source>
        <dbReference type="RuleBase" id="RU000461"/>
    </source>
</evidence>
<evidence type="ECO:0000256" key="2">
    <source>
        <dbReference type="ARBA" id="ARBA00022617"/>
    </source>
</evidence>
<dbReference type="PROSITE" id="PS00086">
    <property type="entry name" value="CYTOCHROME_P450"/>
    <property type="match status" value="1"/>
</dbReference>
<protein>
    <submittedName>
        <fullName evidence="8">Putative cytochrome P450 YjiB</fullName>
    </submittedName>
</protein>
<dbReference type="InterPro" id="IPR002397">
    <property type="entry name" value="Cyt_P450_B"/>
</dbReference>
<dbReference type="CDD" id="cd11032">
    <property type="entry name" value="P450_EryK-like"/>
    <property type="match status" value="1"/>
</dbReference>
<accession>A0A402BI47</accession>
<dbReference type="InterPro" id="IPR001128">
    <property type="entry name" value="Cyt_P450"/>
</dbReference>
<organism evidence="8 9">
    <name type="scientific">Dictyobacter alpinus</name>
    <dbReference type="NCBI Taxonomy" id="2014873"/>
    <lineage>
        <taxon>Bacteria</taxon>
        <taxon>Bacillati</taxon>
        <taxon>Chloroflexota</taxon>
        <taxon>Ktedonobacteria</taxon>
        <taxon>Ktedonobacterales</taxon>
        <taxon>Dictyobacteraceae</taxon>
        <taxon>Dictyobacter</taxon>
    </lineage>
</organism>
<keyword evidence="6 7" id="KW-0503">Monooxygenase</keyword>
<evidence type="ECO:0000256" key="6">
    <source>
        <dbReference type="ARBA" id="ARBA00023033"/>
    </source>
</evidence>
<dbReference type="InterPro" id="IPR017972">
    <property type="entry name" value="Cyt_P450_CS"/>
</dbReference>
<dbReference type="PRINTS" id="PR00359">
    <property type="entry name" value="BP450"/>
</dbReference>
<dbReference type="GO" id="GO:0004497">
    <property type="term" value="F:monooxygenase activity"/>
    <property type="evidence" value="ECO:0007669"/>
    <property type="project" value="UniProtKB-KW"/>
</dbReference>
<keyword evidence="4 7" id="KW-0560">Oxidoreductase</keyword>
<sequence>MRNPVIPPSEQSLTAQILQDPLHPFACYRQLRAQYPVYYSHEFHSWFISRYNDVQNVINDPVIFSSEQSIRSRPKARQQHANAARTLLWTDPPRHRQLRSLINLAFTPRTISNLAPRITEIVHTQLDHVASQGQINIVTDLANPLPIIVIAELLGVPIQDQQQFKQWSDIIVSPARQEKKQAVIAMNSYFQTIVDQRRQQAKDDLISALLSAHIEGTYLTEAEILSFCRLLLVAGHETSTNLIGNALLTLDEHPQIMEELQADLTLIPDTIEEVIRYRTPIQRLRRAATVDTQLGGQVIKAGDIVSPILGSANRDEERFGHPEEFDIHRIPNRHIGFGHGIHFCIGSSLARLETRIALEVLLTRFKALRRKTDSELEHVASSFVYGVKSLPMTCEN</sequence>
<dbReference type="PANTHER" id="PTHR46696:SF1">
    <property type="entry name" value="CYTOCHROME P450 YJIB-RELATED"/>
    <property type="match status" value="1"/>
</dbReference>
<dbReference type="RefSeq" id="WP_126631085.1">
    <property type="nucleotide sequence ID" value="NZ_BIFT01000002.1"/>
</dbReference>
<dbReference type="Proteomes" id="UP000287171">
    <property type="component" value="Unassembled WGS sequence"/>
</dbReference>
<keyword evidence="9" id="KW-1185">Reference proteome</keyword>
<evidence type="ECO:0000256" key="4">
    <source>
        <dbReference type="ARBA" id="ARBA00023002"/>
    </source>
</evidence>
<dbReference type="GO" id="GO:0005506">
    <property type="term" value="F:iron ion binding"/>
    <property type="evidence" value="ECO:0007669"/>
    <property type="project" value="InterPro"/>
</dbReference>
<comment type="caution">
    <text evidence="8">The sequence shown here is derived from an EMBL/GenBank/DDBJ whole genome shotgun (WGS) entry which is preliminary data.</text>
</comment>
<dbReference type="PANTHER" id="PTHR46696">
    <property type="entry name" value="P450, PUTATIVE (EUROFUNG)-RELATED"/>
    <property type="match status" value="1"/>
</dbReference>
<dbReference type="Gene3D" id="1.10.630.10">
    <property type="entry name" value="Cytochrome P450"/>
    <property type="match status" value="1"/>
</dbReference>
<dbReference type="GO" id="GO:0016705">
    <property type="term" value="F:oxidoreductase activity, acting on paired donors, with incorporation or reduction of molecular oxygen"/>
    <property type="evidence" value="ECO:0007669"/>
    <property type="project" value="InterPro"/>
</dbReference>
<reference evidence="9" key="1">
    <citation type="submission" date="2018-12" db="EMBL/GenBank/DDBJ databases">
        <title>Tengunoibacter tsumagoiensis gen. nov., sp. nov., Dictyobacter kobayashii sp. nov., D. alpinus sp. nov., and D. joshuensis sp. nov. and description of Dictyobacteraceae fam. nov. within the order Ktedonobacterales isolated from Tengu-no-mugimeshi.</title>
        <authorList>
            <person name="Wang C.M."/>
            <person name="Zheng Y."/>
            <person name="Sakai Y."/>
            <person name="Toyoda A."/>
            <person name="Minakuchi Y."/>
            <person name="Abe K."/>
            <person name="Yokota A."/>
            <person name="Yabe S."/>
        </authorList>
    </citation>
    <scope>NUCLEOTIDE SEQUENCE [LARGE SCALE GENOMIC DNA]</scope>
    <source>
        <strain evidence="9">Uno16</strain>
    </source>
</reference>
<dbReference type="Pfam" id="PF00067">
    <property type="entry name" value="p450"/>
    <property type="match status" value="1"/>
</dbReference>
<keyword evidence="3 7" id="KW-0479">Metal-binding</keyword>
<dbReference type="SUPFAM" id="SSF48264">
    <property type="entry name" value="Cytochrome P450"/>
    <property type="match status" value="1"/>
</dbReference>
<keyword evidence="5 7" id="KW-0408">Iron</keyword>
<evidence type="ECO:0000313" key="9">
    <source>
        <dbReference type="Proteomes" id="UP000287171"/>
    </source>
</evidence>